<gene>
    <name evidence="2" type="ORF">BTW07_04265</name>
</gene>
<dbReference type="EMBL" id="MSDO01000004">
    <property type="protein sequence ID" value="OLO05250.1"/>
    <property type="molecule type" value="Genomic_DNA"/>
</dbReference>
<dbReference type="SMART" id="SM00421">
    <property type="entry name" value="HTH_LUXR"/>
    <property type="match status" value="1"/>
</dbReference>
<dbReference type="Gene3D" id="1.10.10.10">
    <property type="entry name" value="Winged helix-like DNA-binding domain superfamily/Winged helix DNA-binding domain"/>
    <property type="match status" value="1"/>
</dbReference>
<dbReference type="RefSeq" id="WP_075568934.1">
    <property type="nucleotide sequence ID" value="NZ_MSDO01000004.1"/>
</dbReference>
<reference evidence="2 3" key="1">
    <citation type="submission" date="2016-12" db="EMBL/GenBank/DDBJ databases">
        <title>Draft genome sequences of strains Salinicola socius SMB35, Salinicola sp. MH3R3-1 and Chromohalobacter sp. SMB17 from the Verkhnekamsk potash mining region of Russia.</title>
        <authorList>
            <person name="Mavrodi D.V."/>
            <person name="Olsson B.E."/>
            <person name="Korsakova E.S."/>
            <person name="Pyankova A."/>
            <person name="Mavrodi O.V."/>
            <person name="Plotnikova E.G."/>
        </authorList>
    </citation>
    <scope>NUCLEOTIDE SEQUENCE [LARGE SCALE GENOMIC DNA]</scope>
    <source>
        <strain evidence="2 3">SMB35</strain>
    </source>
</reference>
<keyword evidence="3" id="KW-1185">Reference proteome</keyword>
<accession>A0A1Q8SUW4</accession>
<dbReference type="InterPro" id="IPR000792">
    <property type="entry name" value="Tscrpt_reg_LuxR_C"/>
</dbReference>
<comment type="caution">
    <text evidence="2">The sequence shown here is derived from an EMBL/GenBank/DDBJ whole genome shotgun (WGS) entry which is preliminary data.</text>
</comment>
<dbReference type="InterPro" id="IPR036388">
    <property type="entry name" value="WH-like_DNA-bd_sf"/>
</dbReference>
<dbReference type="GO" id="GO:0003677">
    <property type="term" value="F:DNA binding"/>
    <property type="evidence" value="ECO:0007669"/>
    <property type="project" value="InterPro"/>
</dbReference>
<evidence type="ECO:0000313" key="2">
    <source>
        <dbReference type="EMBL" id="OLO05250.1"/>
    </source>
</evidence>
<evidence type="ECO:0000259" key="1">
    <source>
        <dbReference type="SMART" id="SM00421"/>
    </source>
</evidence>
<dbReference type="GO" id="GO:0006355">
    <property type="term" value="P:regulation of DNA-templated transcription"/>
    <property type="evidence" value="ECO:0007669"/>
    <property type="project" value="InterPro"/>
</dbReference>
<sequence length="137" mass="15005">MNQVTQDHQTIEAFGYRCRVGRQAEGFPTIKQAHVIAGIAAGMTQKEIAKLRGVSPATVKSTAETLYFWLHAQRATDAVAKAMRRGWIAPLLLALTVSAISPDVHMQRLRSSGSRQTISITKLSRRQESYDIAGIAA</sequence>
<dbReference type="AlphaFoldDB" id="A0A1Q8SUW4"/>
<feature type="domain" description="HTH luxR-type" evidence="1">
    <location>
        <begin position="25"/>
        <end position="82"/>
    </location>
</feature>
<dbReference type="STRING" id="404433.BTW07_04265"/>
<dbReference type="OrthoDB" id="6173214at2"/>
<dbReference type="SUPFAM" id="SSF46894">
    <property type="entry name" value="C-terminal effector domain of the bipartite response regulators"/>
    <property type="match status" value="1"/>
</dbReference>
<protein>
    <recommendedName>
        <fullName evidence="1">HTH luxR-type domain-containing protein</fullName>
    </recommendedName>
</protein>
<dbReference type="InterPro" id="IPR016032">
    <property type="entry name" value="Sig_transdc_resp-reg_C-effctor"/>
</dbReference>
<organism evidence="2 3">
    <name type="scientific">Salinicola socius</name>
    <dbReference type="NCBI Taxonomy" id="404433"/>
    <lineage>
        <taxon>Bacteria</taxon>
        <taxon>Pseudomonadati</taxon>
        <taxon>Pseudomonadota</taxon>
        <taxon>Gammaproteobacteria</taxon>
        <taxon>Oceanospirillales</taxon>
        <taxon>Halomonadaceae</taxon>
        <taxon>Salinicola</taxon>
    </lineage>
</organism>
<evidence type="ECO:0000313" key="3">
    <source>
        <dbReference type="Proteomes" id="UP000186878"/>
    </source>
</evidence>
<name>A0A1Q8SUW4_9GAMM</name>
<dbReference type="Proteomes" id="UP000186878">
    <property type="component" value="Unassembled WGS sequence"/>
</dbReference>
<proteinExistence type="predicted"/>